<evidence type="ECO:0000313" key="2">
    <source>
        <dbReference type="Proteomes" id="UP000032141"/>
    </source>
</evidence>
<proteinExistence type="predicted"/>
<dbReference type="Gramene" id="Bo4g137930.1">
    <property type="protein sequence ID" value="Bo4g137930.1"/>
    <property type="gene ID" value="Bo4g137930"/>
</dbReference>
<name>A0A0D3BZU5_BRAOL</name>
<reference evidence="1" key="2">
    <citation type="submission" date="2015-03" db="UniProtKB">
        <authorList>
            <consortium name="EnsemblPlants"/>
        </authorList>
    </citation>
    <scope>IDENTIFICATION</scope>
</reference>
<dbReference type="AlphaFoldDB" id="A0A0D3BZU5"/>
<dbReference type="HOGENOM" id="CLU_190197_0_0_1"/>
<accession>A0A0D3BZU5</accession>
<keyword evidence="2" id="KW-1185">Reference proteome</keyword>
<dbReference type="Proteomes" id="UP000032141">
    <property type="component" value="Chromosome C4"/>
</dbReference>
<sequence>MLRLVGVFIGLARSVDLRCFAVHSLFSLNFSPIVVDAMISCRFDLFLTVIGGSVRSGLRRLGVWITRS</sequence>
<dbReference type="OMA" id="TMISCRF"/>
<dbReference type="EnsemblPlants" id="Bo4g137930.1">
    <property type="protein sequence ID" value="Bo4g137930.1"/>
    <property type="gene ID" value="Bo4g137930"/>
</dbReference>
<organism evidence="1 2">
    <name type="scientific">Brassica oleracea var. oleracea</name>
    <dbReference type="NCBI Taxonomy" id="109376"/>
    <lineage>
        <taxon>Eukaryota</taxon>
        <taxon>Viridiplantae</taxon>
        <taxon>Streptophyta</taxon>
        <taxon>Embryophyta</taxon>
        <taxon>Tracheophyta</taxon>
        <taxon>Spermatophyta</taxon>
        <taxon>Magnoliopsida</taxon>
        <taxon>eudicotyledons</taxon>
        <taxon>Gunneridae</taxon>
        <taxon>Pentapetalae</taxon>
        <taxon>rosids</taxon>
        <taxon>malvids</taxon>
        <taxon>Brassicales</taxon>
        <taxon>Brassicaceae</taxon>
        <taxon>Brassiceae</taxon>
        <taxon>Brassica</taxon>
    </lineage>
</organism>
<reference evidence="1 2" key="1">
    <citation type="journal article" date="2014" name="Genome Biol.">
        <title>Transcriptome and methylome profiling reveals relics of genome dominance in the mesopolyploid Brassica oleracea.</title>
        <authorList>
            <person name="Parkin I.A."/>
            <person name="Koh C."/>
            <person name="Tang H."/>
            <person name="Robinson S.J."/>
            <person name="Kagale S."/>
            <person name="Clarke W.E."/>
            <person name="Town C.D."/>
            <person name="Nixon J."/>
            <person name="Krishnakumar V."/>
            <person name="Bidwell S.L."/>
            <person name="Denoeud F."/>
            <person name="Belcram H."/>
            <person name="Links M.G."/>
            <person name="Just J."/>
            <person name="Clarke C."/>
            <person name="Bender T."/>
            <person name="Huebert T."/>
            <person name="Mason A.S."/>
            <person name="Pires J.C."/>
            <person name="Barker G."/>
            <person name="Moore J."/>
            <person name="Walley P.G."/>
            <person name="Manoli S."/>
            <person name="Batley J."/>
            <person name="Edwards D."/>
            <person name="Nelson M.N."/>
            <person name="Wang X."/>
            <person name="Paterson A.H."/>
            <person name="King G."/>
            <person name="Bancroft I."/>
            <person name="Chalhoub B."/>
            <person name="Sharpe A.G."/>
        </authorList>
    </citation>
    <scope>NUCLEOTIDE SEQUENCE</scope>
    <source>
        <strain evidence="1 2">cv. TO1000</strain>
    </source>
</reference>
<protein>
    <submittedName>
        <fullName evidence="1">Uncharacterized protein</fullName>
    </submittedName>
</protein>
<evidence type="ECO:0000313" key="1">
    <source>
        <dbReference type="EnsemblPlants" id="Bo4g137930.1"/>
    </source>
</evidence>